<sequence length="69" mass="8095">MAICLHQHKETRTFGPNEQVLVITVRGVQRLNELHKSAQLFDLSVLRVDDNCREDHHEQTIHKIKPKKD</sequence>
<organism evidence="1 2">
    <name type="scientific">Chilo suppressalis</name>
    <name type="common">Asiatic rice borer moth</name>
    <dbReference type="NCBI Taxonomy" id="168631"/>
    <lineage>
        <taxon>Eukaryota</taxon>
        <taxon>Metazoa</taxon>
        <taxon>Ecdysozoa</taxon>
        <taxon>Arthropoda</taxon>
        <taxon>Hexapoda</taxon>
        <taxon>Insecta</taxon>
        <taxon>Pterygota</taxon>
        <taxon>Neoptera</taxon>
        <taxon>Endopterygota</taxon>
        <taxon>Lepidoptera</taxon>
        <taxon>Glossata</taxon>
        <taxon>Ditrysia</taxon>
        <taxon>Pyraloidea</taxon>
        <taxon>Crambidae</taxon>
        <taxon>Crambinae</taxon>
        <taxon>Chilo</taxon>
    </lineage>
</organism>
<gene>
    <name evidence="1" type="ORF">CHILSU_LOCUS3691</name>
</gene>
<evidence type="ECO:0000313" key="2">
    <source>
        <dbReference type="Proteomes" id="UP001153292"/>
    </source>
</evidence>
<accession>A0ABN8B4A8</accession>
<name>A0ABN8B4A8_CHISP</name>
<protein>
    <submittedName>
        <fullName evidence="1">Uncharacterized protein</fullName>
    </submittedName>
</protein>
<keyword evidence="2" id="KW-1185">Reference proteome</keyword>
<reference evidence="1" key="1">
    <citation type="submission" date="2021-12" db="EMBL/GenBank/DDBJ databases">
        <authorList>
            <person name="King R."/>
        </authorList>
    </citation>
    <scope>NUCLEOTIDE SEQUENCE</scope>
</reference>
<proteinExistence type="predicted"/>
<dbReference type="EMBL" id="OU963910">
    <property type="protein sequence ID" value="CAH0400497.1"/>
    <property type="molecule type" value="Genomic_DNA"/>
</dbReference>
<evidence type="ECO:0000313" key="1">
    <source>
        <dbReference type="EMBL" id="CAH0400497.1"/>
    </source>
</evidence>
<dbReference type="Proteomes" id="UP001153292">
    <property type="component" value="Chromosome 17"/>
</dbReference>